<protein>
    <submittedName>
        <fullName evidence="1">Uncharacterized protein</fullName>
    </submittedName>
</protein>
<organism evidence="1 2">
    <name type="scientific">Sphingobium cloacae</name>
    <dbReference type="NCBI Taxonomy" id="120107"/>
    <lineage>
        <taxon>Bacteria</taxon>
        <taxon>Pseudomonadati</taxon>
        <taxon>Pseudomonadota</taxon>
        <taxon>Alphaproteobacteria</taxon>
        <taxon>Sphingomonadales</taxon>
        <taxon>Sphingomonadaceae</taxon>
        <taxon>Sphingobium</taxon>
    </lineage>
</organism>
<dbReference type="Proteomes" id="UP000218272">
    <property type="component" value="Chromosome SCLO_1"/>
</dbReference>
<proteinExistence type="predicted"/>
<evidence type="ECO:0000313" key="2">
    <source>
        <dbReference type="Proteomes" id="UP000218272"/>
    </source>
</evidence>
<dbReference type="RefSeq" id="WP_123905470.1">
    <property type="nucleotide sequence ID" value="NZ_AP017655.1"/>
</dbReference>
<gene>
    <name evidence="1" type="ORF">SCLO_1017170</name>
</gene>
<sequence>MSEAPDGRKKRPKWNSKSRLRSWAEAAALAKAGAPVYEALHAMCEIIDDYHEGDGFSSSFRMKLSYFVWASSDDPKQVRAIIAQAERWLEEGRRRWREGYVPDPFGEPRIRVRREPPAELPAFTVERRKVIELLKGCQHAEAMPYRGHVDTLVNLDRRRPLEPFHQNAQLVLEELCFLYRDQLPFGVGRDDPPINPWTGKPSCQPALEINYRDGHLERGLRKTWSGELVKDY</sequence>
<keyword evidence="2" id="KW-1185">Reference proteome</keyword>
<dbReference type="AlphaFoldDB" id="A0A1E1F2K5"/>
<dbReference type="EMBL" id="AP017655">
    <property type="protein sequence ID" value="BAV64757.1"/>
    <property type="molecule type" value="Genomic_DNA"/>
</dbReference>
<name>A0A1E1F2K5_9SPHN</name>
<reference evidence="1 2" key="1">
    <citation type="submission" date="2016-10" db="EMBL/GenBank/DDBJ databases">
        <title>Complete Genome Sequence of the Nonylphenol-Degrading Bacterium Sphingobium cloacae JCM 10874T.</title>
        <authorList>
            <person name="Ootsuka M."/>
            <person name="Nishizawa T."/>
            <person name="Ohta H."/>
        </authorList>
    </citation>
    <scope>NUCLEOTIDE SEQUENCE [LARGE SCALE GENOMIC DNA]</scope>
    <source>
        <strain evidence="1 2">JCM 10874</strain>
    </source>
</reference>
<accession>A0A1E1F2K5</accession>
<dbReference type="KEGG" id="sclo:SCLO_1017170"/>
<evidence type="ECO:0000313" key="1">
    <source>
        <dbReference type="EMBL" id="BAV64757.1"/>
    </source>
</evidence>
<dbReference type="OrthoDB" id="9918728at2"/>